<keyword evidence="8" id="KW-0234">DNA repair</keyword>
<comment type="catalytic activity">
    <reaction evidence="1 8">
        <text>Hydrolytically removes 5'-nucleotides successively from the 3'-hydroxy termini of 3'-hydroxy-terminated oligonucleotides.</text>
        <dbReference type="EC" id="3.1.4.1"/>
    </reaction>
</comment>
<dbReference type="InterPro" id="IPR049126">
    <property type="entry name" value="FAN1-like_TPR"/>
</dbReference>
<proteinExistence type="inferred from homology"/>
<dbReference type="InterPro" id="IPR049125">
    <property type="entry name" value="FAN1-like_WH"/>
</dbReference>
<accession>A0ABM1SJ04</accession>
<dbReference type="SMART" id="SM00990">
    <property type="entry name" value="VRR_NUC"/>
    <property type="match status" value="1"/>
</dbReference>
<comment type="function">
    <text evidence="8">Nuclease required for the repair of DNA interstrand cross-links (ICL). Acts as a 5'-3' exonuclease that anchors at a cut end of DNA and cleaves DNA successively at every third nucleotide, allowing to excise an ICL from one strand through flanking incisions.</text>
</comment>
<protein>
    <recommendedName>
        <fullName evidence="8">Fanconi-associated nuclease</fullName>
        <ecNumber evidence="8">3.1.4.1</ecNumber>
    </recommendedName>
</protein>
<organism evidence="10 11">
    <name type="scientific">Limulus polyphemus</name>
    <name type="common">Atlantic horseshoe crab</name>
    <dbReference type="NCBI Taxonomy" id="6850"/>
    <lineage>
        <taxon>Eukaryota</taxon>
        <taxon>Metazoa</taxon>
        <taxon>Ecdysozoa</taxon>
        <taxon>Arthropoda</taxon>
        <taxon>Chelicerata</taxon>
        <taxon>Merostomata</taxon>
        <taxon>Xiphosura</taxon>
        <taxon>Limulidae</taxon>
        <taxon>Limulus</taxon>
    </lineage>
</organism>
<dbReference type="PANTHER" id="PTHR15749">
    <property type="entry name" value="FANCONI-ASSOCIATED NUCLEASE 1"/>
    <property type="match status" value="1"/>
</dbReference>
<evidence type="ECO:0000256" key="2">
    <source>
        <dbReference type="ARBA" id="ARBA00005533"/>
    </source>
</evidence>
<evidence type="ECO:0000256" key="1">
    <source>
        <dbReference type="ARBA" id="ARBA00000983"/>
    </source>
</evidence>
<dbReference type="Pfam" id="PF21170">
    <property type="entry name" value="FAN1_TPR"/>
    <property type="match status" value="1"/>
</dbReference>
<dbReference type="EC" id="3.1.4.1" evidence="8"/>
<evidence type="ECO:0000256" key="5">
    <source>
        <dbReference type="ARBA" id="ARBA00022801"/>
    </source>
</evidence>
<dbReference type="InterPro" id="IPR033315">
    <property type="entry name" value="Fan1-like"/>
</dbReference>
<dbReference type="PANTHER" id="PTHR15749:SF4">
    <property type="entry name" value="FANCONI-ASSOCIATED NUCLEASE 1"/>
    <property type="match status" value="1"/>
</dbReference>
<keyword evidence="3 8" id="KW-0540">Nuclease</keyword>
<keyword evidence="8" id="KW-0227">DNA damage</keyword>
<reference evidence="11" key="1">
    <citation type="submission" date="2025-08" db="UniProtKB">
        <authorList>
            <consortium name="RefSeq"/>
        </authorList>
    </citation>
    <scope>IDENTIFICATION</scope>
    <source>
        <tissue evidence="11">Muscle</tissue>
    </source>
</reference>
<dbReference type="InterPro" id="IPR049132">
    <property type="entry name" value="FAN1-like_euk"/>
</dbReference>
<dbReference type="Pfam" id="PF21315">
    <property type="entry name" value="FAN1_HTH"/>
    <property type="match status" value="1"/>
</dbReference>
<name>A0ABM1SJ04_LIMPO</name>
<evidence type="ECO:0000256" key="8">
    <source>
        <dbReference type="RuleBase" id="RU365033"/>
    </source>
</evidence>
<keyword evidence="4 8" id="KW-0479">Metal-binding</keyword>
<feature type="domain" description="VRR-NUC" evidence="9">
    <location>
        <begin position="557"/>
        <end position="667"/>
    </location>
</feature>
<evidence type="ECO:0000256" key="6">
    <source>
        <dbReference type="ARBA" id="ARBA00022842"/>
    </source>
</evidence>
<dbReference type="CDD" id="cd22326">
    <property type="entry name" value="FAN1-like"/>
    <property type="match status" value="1"/>
</dbReference>
<evidence type="ECO:0000256" key="4">
    <source>
        <dbReference type="ARBA" id="ARBA00022723"/>
    </source>
</evidence>
<evidence type="ECO:0000256" key="7">
    <source>
        <dbReference type="ARBA" id="ARBA00023211"/>
    </source>
</evidence>
<dbReference type="Gene3D" id="3.40.1350.10">
    <property type="match status" value="1"/>
</dbReference>
<dbReference type="InterPro" id="IPR014883">
    <property type="entry name" value="VRR_NUC"/>
</dbReference>
<evidence type="ECO:0000313" key="11">
    <source>
        <dbReference type="RefSeq" id="XP_022243609.1"/>
    </source>
</evidence>
<keyword evidence="6 8" id="KW-0460">Magnesium</keyword>
<gene>
    <name evidence="11" type="primary">LOC106461064</name>
</gene>
<dbReference type="RefSeq" id="XP_022243609.1">
    <property type="nucleotide sequence ID" value="XM_022387901.1"/>
</dbReference>
<dbReference type="GeneID" id="106461064"/>
<keyword evidence="7 8" id="KW-0464">Manganese</keyword>
<comment type="subcellular location">
    <subcellularLocation>
        <location evidence="8">Nucleus</location>
    </subcellularLocation>
</comment>
<keyword evidence="5 8" id="KW-0378">Hydrolase</keyword>
<evidence type="ECO:0000259" key="9">
    <source>
        <dbReference type="SMART" id="SM00990"/>
    </source>
</evidence>
<sequence>MLIKEKLTMVQRAQKTQRLLKQEKNSVPYYLKNFLHIIEYVLSQKDDQKLFNEDDMTHIRSFQQLTEAGQKLYVRLFQRKHKWIRPQKIEYPEIAENILPILEELVKAQLLHNVNDLEELEEALNLLNPLELKTLCKTLGVGSGTKGKKETIVVILKHGREHKSVFQSKFSPNITGVIMKKARQAVGICFKLTVIPRRVFTRILMLFSLPAAAEDEDDASGGQQQQLVTLLLVNRGQLVFPTTTIRRVAILFETREDLIRYEVARQLEGDLLSSVEAKDYEMAHQLFLNVKEMYFHYCSQGQPEKDKILPTFLRCFTAGHVYVRCLSRGVEILQKLRRYKDAVDLLQTLVDQKEYCLDYRGRWYDRIALNSDQHLKQPEKAFSVIKTALSDVFVRTGHKFALFSRAQKICSSSSNKKLGLKLEELPEILSVQEAPKVVIQGRLFPRALPGYKTVFISMDSAESSSVGDVVIVGVEELALQHYKQQGFTQGIHGEGSTFSMLFCLLFWDIIYELEVDDVFRTPYQSYPLDLNSDHFYMHRMIEIQERLQEIKNCTIEELQSRIDQSWQAHHGKVCLVNWDRFGSSDDVQGLIKCIGNELVSGICQRLVQDYRHCRSGVPDLVVWNPEFCTVKFVEVKGPGDRLSPKQVMWLDYLLSLGASTEVCHVEGVGCRKLQKAES</sequence>
<evidence type="ECO:0000313" key="10">
    <source>
        <dbReference type="Proteomes" id="UP000694941"/>
    </source>
</evidence>
<evidence type="ECO:0000256" key="3">
    <source>
        <dbReference type="ARBA" id="ARBA00022722"/>
    </source>
</evidence>
<dbReference type="InterPro" id="IPR011856">
    <property type="entry name" value="tRNA_endonuc-like_dom_sf"/>
</dbReference>
<keyword evidence="8" id="KW-0539">Nucleus</keyword>
<dbReference type="Proteomes" id="UP000694941">
    <property type="component" value="Unplaced"/>
</dbReference>
<keyword evidence="10" id="KW-1185">Reference proteome</keyword>
<dbReference type="Pfam" id="PF08774">
    <property type="entry name" value="VRR_NUC"/>
    <property type="match status" value="1"/>
</dbReference>
<comment type="cofactor">
    <cofactor evidence="8">
        <name>Mg(2+)</name>
        <dbReference type="ChEBI" id="CHEBI:18420"/>
    </cofactor>
    <cofactor evidence="8">
        <name>Mn(2+)</name>
        <dbReference type="ChEBI" id="CHEBI:29035"/>
    </cofactor>
</comment>
<comment type="similarity">
    <text evidence="2 8">Belongs to the FAN1 family.</text>
</comment>